<keyword evidence="8" id="KW-1185">Reference proteome</keyword>
<sequence length="225" mass="25589">MSVLFYSRYPVLHFNIYLFALLCGVVVFVIAMLSLKSLASQKQRIVFSVVISTFVCGVSLLIWSQMRSALPEPQPMTPFKNGETMMQELQQALKQNPNDAKDWFKLGQLYMQSAEFDAAITCFDYSIRLSETPYAGQYAAIATAKYFDESQTITPEVQQFLDKALEMDGYNDTALLLLASDYFLHSQHNKAIEIWTKILDSNRPGIDRAAIIEKINQSKRMSAHE</sequence>
<keyword evidence="3 4" id="KW-0802">TPR repeat</keyword>
<dbReference type="InterPro" id="IPR051263">
    <property type="entry name" value="C-type_cytochrome_biogenesis"/>
</dbReference>
<evidence type="ECO:0000259" key="6">
    <source>
        <dbReference type="Pfam" id="PF23914"/>
    </source>
</evidence>
<accession>A0A240EKX3</accession>
<keyword evidence="5" id="KW-0472">Membrane</keyword>
<keyword evidence="1" id="KW-0677">Repeat</keyword>
<keyword evidence="5" id="KW-1133">Transmembrane helix</keyword>
<evidence type="ECO:0000256" key="4">
    <source>
        <dbReference type="PROSITE-ProRule" id="PRU00339"/>
    </source>
</evidence>
<proteinExistence type="predicted"/>
<dbReference type="AlphaFoldDB" id="A0A240EKX3"/>
<evidence type="ECO:0000256" key="5">
    <source>
        <dbReference type="SAM" id="Phobius"/>
    </source>
</evidence>
<dbReference type="SUPFAM" id="SSF48452">
    <property type="entry name" value="TPR-like"/>
    <property type="match status" value="1"/>
</dbReference>
<evidence type="ECO:0000313" key="8">
    <source>
        <dbReference type="Proteomes" id="UP000219336"/>
    </source>
</evidence>
<evidence type="ECO:0000256" key="3">
    <source>
        <dbReference type="ARBA" id="ARBA00022803"/>
    </source>
</evidence>
<dbReference type="InterPro" id="IPR019734">
    <property type="entry name" value="TPR_rpt"/>
</dbReference>
<dbReference type="SMART" id="SM00028">
    <property type="entry name" value="TPR"/>
    <property type="match status" value="2"/>
</dbReference>
<evidence type="ECO:0000256" key="1">
    <source>
        <dbReference type="ARBA" id="ARBA00022737"/>
    </source>
</evidence>
<organism evidence="7 8">
    <name type="scientific">Vibrio thalassae</name>
    <dbReference type="NCBI Taxonomy" id="1243014"/>
    <lineage>
        <taxon>Bacteria</taxon>
        <taxon>Pseudomonadati</taxon>
        <taxon>Pseudomonadota</taxon>
        <taxon>Gammaproteobacteria</taxon>
        <taxon>Vibrionales</taxon>
        <taxon>Vibrionaceae</taxon>
        <taxon>Vibrio</taxon>
    </lineage>
</organism>
<keyword evidence="5" id="KW-0812">Transmembrane</keyword>
<evidence type="ECO:0000313" key="7">
    <source>
        <dbReference type="EMBL" id="SNX49352.1"/>
    </source>
</evidence>
<dbReference type="Proteomes" id="UP000219336">
    <property type="component" value="Unassembled WGS sequence"/>
</dbReference>
<dbReference type="EMBL" id="OANU01000054">
    <property type="protein sequence ID" value="SNX49352.1"/>
    <property type="molecule type" value="Genomic_DNA"/>
</dbReference>
<feature type="repeat" description="TPR" evidence="4">
    <location>
        <begin position="100"/>
        <end position="133"/>
    </location>
</feature>
<keyword evidence="2" id="KW-0201">Cytochrome c-type biogenesis</keyword>
<reference evidence="8" key="1">
    <citation type="submission" date="2016-06" db="EMBL/GenBank/DDBJ databases">
        <authorList>
            <person name="Rodrigo-Torres L."/>
            <person name="Arahal R.D."/>
            <person name="Lucena T."/>
        </authorList>
    </citation>
    <scope>NUCLEOTIDE SEQUENCE [LARGE SCALE GENOMIC DNA]</scope>
    <source>
        <strain evidence="8">CECT8203</strain>
    </source>
</reference>
<dbReference type="InterPro" id="IPR056413">
    <property type="entry name" value="TPR_CcmH_CycH"/>
</dbReference>
<feature type="transmembrane region" description="Helical" evidence="5">
    <location>
        <begin position="12"/>
        <end position="33"/>
    </location>
</feature>
<gene>
    <name evidence="7" type="primary">nrfG</name>
    <name evidence="7" type="ORF">VTH8203_02999</name>
</gene>
<dbReference type="PROSITE" id="PS50005">
    <property type="entry name" value="TPR"/>
    <property type="match status" value="1"/>
</dbReference>
<protein>
    <submittedName>
        <fullName evidence="7">Formate-dependent nitrite reductase complex subunit NrfG</fullName>
    </submittedName>
</protein>
<dbReference type="Pfam" id="PF23914">
    <property type="entry name" value="TPR_CcmH_CycH"/>
    <property type="match status" value="1"/>
</dbReference>
<dbReference type="InterPro" id="IPR011990">
    <property type="entry name" value="TPR-like_helical_dom_sf"/>
</dbReference>
<feature type="domain" description="Cytochrome c-type biogenesis protein H TPR" evidence="6">
    <location>
        <begin position="85"/>
        <end position="200"/>
    </location>
</feature>
<dbReference type="PANTHER" id="PTHR47870:SF1">
    <property type="entry name" value="CYTOCHROME C-TYPE BIOGENESIS PROTEIN CCMH"/>
    <property type="match status" value="1"/>
</dbReference>
<feature type="transmembrane region" description="Helical" evidence="5">
    <location>
        <begin position="45"/>
        <end position="66"/>
    </location>
</feature>
<evidence type="ECO:0000256" key="2">
    <source>
        <dbReference type="ARBA" id="ARBA00022748"/>
    </source>
</evidence>
<dbReference type="PANTHER" id="PTHR47870">
    <property type="entry name" value="CYTOCHROME C-TYPE BIOGENESIS PROTEIN CCMH"/>
    <property type="match status" value="1"/>
</dbReference>
<dbReference type="GO" id="GO:0005886">
    <property type="term" value="C:plasma membrane"/>
    <property type="evidence" value="ECO:0007669"/>
    <property type="project" value="TreeGrafter"/>
</dbReference>
<dbReference type="GO" id="GO:0017004">
    <property type="term" value="P:cytochrome complex assembly"/>
    <property type="evidence" value="ECO:0007669"/>
    <property type="project" value="UniProtKB-KW"/>
</dbReference>
<dbReference type="Gene3D" id="1.25.40.10">
    <property type="entry name" value="Tetratricopeptide repeat domain"/>
    <property type="match status" value="1"/>
</dbReference>
<name>A0A240EKX3_9VIBR</name>